<reference evidence="1" key="1">
    <citation type="journal article" date="2021" name="Proc. Natl. Acad. Sci. U.S.A.">
        <title>Three genomes in the algal genus Volvox reveal the fate of a haploid sex-determining region after a transition to homothallism.</title>
        <authorList>
            <person name="Yamamoto K."/>
            <person name="Hamaji T."/>
            <person name="Kawai-Toyooka H."/>
            <person name="Matsuzaki R."/>
            <person name="Takahashi F."/>
            <person name="Nishimura Y."/>
            <person name="Kawachi M."/>
            <person name="Noguchi H."/>
            <person name="Minakuchi Y."/>
            <person name="Umen J.G."/>
            <person name="Toyoda A."/>
            <person name="Nozaki H."/>
        </authorList>
    </citation>
    <scope>NUCLEOTIDE SEQUENCE</scope>
    <source>
        <strain evidence="1">NIES-3786</strain>
    </source>
</reference>
<name>A0A8J4D0S5_9CHLO</name>
<protein>
    <submittedName>
        <fullName evidence="1">Uncharacterized protein</fullName>
    </submittedName>
</protein>
<organism evidence="1 2">
    <name type="scientific">Volvox reticuliferus</name>
    <dbReference type="NCBI Taxonomy" id="1737510"/>
    <lineage>
        <taxon>Eukaryota</taxon>
        <taxon>Viridiplantae</taxon>
        <taxon>Chlorophyta</taxon>
        <taxon>core chlorophytes</taxon>
        <taxon>Chlorophyceae</taxon>
        <taxon>CS clade</taxon>
        <taxon>Chlamydomonadales</taxon>
        <taxon>Volvocaceae</taxon>
        <taxon>Volvox</taxon>
    </lineage>
</organism>
<sequence>MPYDALAVPFPPSAVSLVREQTSVTYIRFPGRPWTKPEYSQYGQRPTRTAWSCLAAMLSLMNATLPIMRRNVDQQMCQIRVHQVHGMIILDRVRYVCEYMLNILDDSTADGSRLYRLQYIRPSLTLFFDDMHVLGGIMKDLLRALFVSNPRNSAVLMQYERDANSRFLDGKPPTILSKEDLKRMQSYLDRTLSIQDTRILPRRLGYIFDAGMKSKTSDYFALFGPNGTAMFGQLQDMPGRCKDALIAITQAAGDIWAKTPRWCVKIIITVKDLELMHVNMLCYHQDNIKLP</sequence>
<dbReference type="AlphaFoldDB" id="A0A8J4D0S5"/>
<keyword evidence="2" id="KW-1185">Reference proteome</keyword>
<comment type="caution">
    <text evidence="1">The sequence shown here is derived from an EMBL/GenBank/DDBJ whole genome shotgun (WGS) entry which is preliminary data.</text>
</comment>
<proteinExistence type="predicted"/>
<dbReference type="Proteomes" id="UP000747110">
    <property type="component" value="Unassembled WGS sequence"/>
</dbReference>
<gene>
    <name evidence="1" type="ORF">Vretifemale_20500</name>
</gene>
<dbReference type="OrthoDB" id="1878503at2759"/>
<evidence type="ECO:0000313" key="2">
    <source>
        <dbReference type="Proteomes" id="UP000747110"/>
    </source>
</evidence>
<dbReference type="EMBL" id="BNCP01000087">
    <property type="protein sequence ID" value="GIL93035.1"/>
    <property type="molecule type" value="Genomic_DNA"/>
</dbReference>
<evidence type="ECO:0000313" key="1">
    <source>
        <dbReference type="EMBL" id="GIL93035.1"/>
    </source>
</evidence>
<accession>A0A8J4D0S5</accession>